<evidence type="ECO:0000313" key="2">
    <source>
        <dbReference type="EMBL" id="CAA9580825.1"/>
    </source>
</evidence>
<sequence length="39" mass="4049">MTQAPRSLGHGSAGIQPVVVLSPSETQPVVVYDTRDPAS</sequence>
<name>A0A6J4VR61_9BACT</name>
<protein>
    <submittedName>
        <fullName evidence="2">Uncharacterized protein</fullName>
    </submittedName>
</protein>
<evidence type="ECO:0000256" key="1">
    <source>
        <dbReference type="SAM" id="MobiDB-lite"/>
    </source>
</evidence>
<proteinExistence type="predicted"/>
<accession>A0A6J4VR61</accession>
<reference evidence="2" key="1">
    <citation type="submission" date="2020-02" db="EMBL/GenBank/DDBJ databases">
        <authorList>
            <person name="Meier V. D."/>
        </authorList>
    </citation>
    <scope>NUCLEOTIDE SEQUENCE</scope>
    <source>
        <strain evidence="2">AVDCRST_MAG88</strain>
    </source>
</reference>
<feature type="region of interest" description="Disordered" evidence="1">
    <location>
        <begin position="1"/>
        <end position="20"/>
    </location>
</feature>
<dbReference type="EMBL" id="CADCWM010000794">
    <property type="protein sequence ID" value="CAA9580825.1"/>
    <property type="molecule type" value="Genomic_DNA"/>
</dbReference>
<gene>
    <name evidence="2" type="ORF">AVDCRST_MAG88-3292</name>
</gene>
<dbReference type="AlphaFoldDB" id="A0A6J4VR61"/>
<organism evidence="2">
    <name type="scientific">uncultured Thermomicrobiales bacterium</name>
    <dbReference type="NCBI Taxonomy" id="1645740"/>
    <lineage>
        <taxon>Bacteria</taxon>
        <taxon>Pseudomonadati</taxon>
        <taxon>Thermomicrobiota</taxon>
        <taxon>Thermomicrobia</taxon>
        <taxon>Thermomicrobiales</taxon>
        <taxon>environmental samples</taxon>
    </lineage>
</organism>